<keyword evidence="3" id="KW-1185">Reference proteome</keyword>
<evidence type="ECO:0000313" key="1">
    <source>
        <dbReference type="EMBL" id="EJT79197.1"/>
    </source>
</evidence>
<sequence>MFPLNLGRSDHTLLAKIAACMALSTCRLWKEGIELGFRGSILQQAVPALFVQPNLAYPTPRRVPEGRERERPGTEARAWALRFAR</sequence>
<gene>
    <name evidence="2" type="primary">20344742</name>
    <name evidence="1" type="ORF">GGTG_04284</name>
</gene>
<reference evidence="1" key="3">
    <citation type="submission" date="2010-09" db="EMBL/GenBank/DDBJ databases">
        <title>Annotation of Gaeumannomyces graminis var. tritici R3-111a-1.</title>
        <authorList>
            <consortium name="The Broad Institute Genome Sequencing Platform"/>
            <person name="Ma L.-J."/>
            <person name="Dead R."/>
            <person name="Young S.K."/>
            <person name="Zeng Q."/>
            <person name="Gargeya S."/>
            <person name="Fitzgerald M."/>
            <person name="Haas B."/>
            <person name="Abouelleil A."/>
            <person name="Alvarado L."/>
            <person name="Arachchi H.M."/>
            <person name="Berlin A."/>
            <person name="Brown A."/>
            <person name="Chapman S.B."/>
            <person name="Chen Z."/>
            <person name="Dunbar C."/>
            <person name="Freedman E."/>
            <person name="Gearin G."/>
            <person name="Gellesch M."/>
            <person name="Goldberg J."/>
            <person name="Griggs A."/>
            <person name="Gujja S."/>
            <person name="Heiman D."/>
            <person name="Howarth C."/>
            <person name="Larson L."/>
            <person name="Lui A."/>
            <person name="MacDonald P.J.P."/>
            <person name="Mehta T."/>
            <person name="Montmayeur A."/>
            <person name="Murphy C."/>
            <person name="Neiman D."/>
            <person name="Pearson M."/>
            <person name="Priest M."/>
            <person name="Roberts A."/>
            <person name="Saif S."/>
            <person name="Shea T."/>
            <person name="Shenoy N."/>
            <person name="Sisk P."/>
            <person name="Stolte C."/>
            <person name="Sykes S."/>
            <person name="Yandava C."/>
            <person name="Wortman J."/>
            <person name="Nusbaum C."/>
            <person name="Birren B."/>
        </authorList>
    </citation>
    <scope>NUCLEOTIDE SEQUENCE</scope>
    <source>
        <strain evidence="1">R3-111a-1</strain>
    </source>
</reference>
<reference evidence="2" key="5">
    <citation type="submission" date="2018-04" db="UniProtKB">
        <authorList>
            <consortium name="EnsemblFungi"/>
        </authorList>
    </citation>
    <scope>IDENTIFICATION</scope>
    <source>
        <strain evidence="2">R3-111a-1</strain>
    </source>
</reference>
<organism evidence="1">
    <name type="scientific">Gaeumannomyces tritici (strain R3-111a-1)</name>
    <name type="common">Wheat and barley take-all root rot fungus</name>
    <name type="synonym">Gaeumannomyces graminis var. tritici</name>
    <dbReference type="NCBI Taxonomy" id="644352"/>
    <lineage>
        <taxon>Eukaryota</taxon>
        <taxon>Fungi</taxon>
        <taxon>Dikarya</taxon>
        <taxon>Ascomycota</taxon>
        <taxon>Pezizomycotina</taxon>
        <taxon>Sordariomycetes</taxon>
        <taxon>Sordariomycetidae</taxon>
        <taxon>Magnaporthales</taxon>
        <taxon>Magnaporthaceae</taxon>
        <taxon>Gaeumannomyces</taxon>
    </lineage>
</organism>
<reference evidence="1" key="2">
    <citation type="submission" date="2010-07" db="EMBL/GenBank/DDBJ databases">
        <authorList>
            <consortium name="The Broad Institute Genome Sequencing Platform"/>
            <consortium name="Broad Institute Genome Sequencing Center for Infectious Disease"/>
            <person name="Ma L.-J."/>
            <person name="Dead R."/>
            <person name="Young S."/>
            <person name="Zeng Q."/>
            <person name="Koehrsen M."/>
            <person name="Alvarado L."/>
            <person name="Berlin A."/>
            <person name="Chapman S.B."/>
            <person name="Chen Z."/>
            <person name="Freedman E."/>
            <person name="Gellesch M."/>
            <person name="Goldberg J."/>
            <person name="Griggs A."/>
            <person name="Gujja S."/>
            <person name="Heilman E.R."/>
            <person name="Heiman D."/>
            <person name="Hepburn T."/>
            <person name="Howarth C."/>
            <person name="Jen D."/>
            <person name="Larson L."/>
            <person name="Mehta T."/>
            <person name="Neiman D."/>
            <person name="Pearson M."/>
            <person name="Roberts A."/>
            <person name="Saif S."/>
            <person name="Shea T."/>
            <person name="Shenoy N."/>
            <person name="Sisk P."/>
            <person name="Stolte C."/>
            <person name="Sykes S."/>
            <person name="Walk T."/>
            <person name="White J."/>
            <person name="Yandava C."/>
            <person name="Haas B."/>
            <person name="Nusbaum C."/>
            <person name="Birren B."/>
        </authorList>
    </citation>
    <scope>NUCLEOTIDE SEQUENCE</scope>
    <source>
        <strain evidence="1">R3-111a-1</strain>
    </source>
</reference>
<accession>J3NSN4</accession>
<dbReference type="VEuPathDB" id="FungiDB:GGTG_04284"/>
<evidence type="ECO:0000313" key="2">
    <source>
        <dbReference type="EnsemblFungi" id="EJT79197"/>
    </source>
</evidence>
<reference evidence="2" key="4">
    <citation type="journal article" date="2015" name="G3 (Bethesda)">
        <title>Genome sequences of three phytopathogenic species of the Magnaporthaceae family of fungi.</title>
        <authorList>
            <person name="Okagaki L.H."/>
            <person name="Nunes C.C."/>
            <person name="Sailsbery J."/>
            <person name="Clay B."/>
            <person name="Brown D."/>
            <person name="John T."/>
            <person name="Oh Y."/>
            <person name="Young N."/>
            <person name="Fitzgerald M."/>
            <person name="Haas B.J."/>
            <person name="Zeng Q."/>
            <person name="Young S."/>
            <person name="Adiconis X."/>
            <person name="Fan L."/>
            <person name="Levin J.Z."/>
            <person name="Mitchell T.K."/>
            <person name="Okubara P.A."/>
            <person name="Farman M.L."/>
            <person name="Kohn L.M."/>
            <person name="Birren B."/>
            <person name="Ma L.-J."/>
            <person name="Dean R.A."/>
        </authorList>
    </citation>
    <scope>NUCLEOTIDE SEQUENCE</scope>
    <source>
        <strain evidence="2">R3-111a-1</strain>
    </source>
</reference>
<dbReference type="Proteomes" id="UP000006039">
    <property type="component" value="Unassembled WGS sequence"/>
</dbReference>
<proteinExistence type="predicted"/>
<name>J3NSN4_GAET3</name>
<dbReference type="GeneID" id="20344742"/>
<protein>
    <submittedName>
        <fullName evidence="1 2">Uncharacterized protein</fullName>
    </submittedName>
</protein>
<reference evidence="3" key="1">
    <citation type="submission" date="2010-07" db="EMBL/GenBank/DDBJ databases">
        <title>The genome sequence of Gaeumannomyces graminis var. tritici strain R3-111a-1.</title>
        <authorList>
            <consortium name="The Broad Institute Genome Sequencing Platform"/>
            <person name="Ma L.-J."/>
            <person name="Dead R."/>
            <person name="Young S."/>
            <person name="Zeng Q."/>
            <person name="Koehrsen M."/>
            <person name="Alvarado L."/>
            <person name="Berlin A."/>
            <person name="Chapman S.B."/>
            <person name="Chen Z."/>
            <person name="Freedman E."/>
            <person name="Gellesch M."/>
            <person name="Goldberg J."/>
            <person name="Griggs A."/>
            <person name="Gujja S."/>
            <person name="Heilman E.R."/>
            <person name="Heiman D."/>
            <person name="Hepburn T."/>
            <person name="Howarth C."/>
            <person name="Jen D."/>
            <person name="Larson L."/>
            <person name="Mehta T."/>
            <person name="Neiman D."/>
            <person name="Pearson M."/>
            <person name="Roberts A."/>
            <person name="Saif S."/>
            <person name="Shea T."/>
            <person name="Shenoy N."/>
            <person name="Sisk P."/>
            <person name="Stolte C."/>
            <person name="Sykes S."/>
            <person name="Walk T."/>
            <person name="White J."/>
            <person name="Yandava C."/>
            <person name="Haas B."/>
            <person name="Nusbaum C."/>
            <person name="Birren B."/>
        </authorList>
    </citation>
    <scope>NUCLEOTIDE SEQUENCE [LARGE SCALE GENOMIC DNA]</scope>
    <source>
        <strain evidence="3">R3-111a-1</strain>
    </source>
</reference>
<dbReference type="AlphaFoldDB" id="J3NSN4"/>
<dbReference type="EMBL" id="GL385396">
    <property type="protein sequence ID" value="EJT79197.1"/>
    <property type="molecule type" value="Genomic_DNA"/>
</dbReference>
<evidence type="ECO:0000313" key="3">
    <source>
        <dbReference type="Proteomes" id="UP000006039"/>
    </source>
</evidence>
<dbReference type="HOGENOM" id="CLU_2512758_0_0_1"/>
<dbReference type="EnsemblFungi" id="EJT79197">
    <property type="protein sequence ID" value="EJT79197"/>
    <property type="gene ID" value="GGTG_04284"/>
</dbReference>
<dbReference type="RefSeq" id="XP_009220342.1">
    <property type="nucleotide sequence ID" value="XM_009222078.1"/>
</dbReference>